<dbReference type="AlphaFoldDB" id="A0A1G2U0P1"/>
<evidence type="ECO:0000313" key="2">
    <source>
        <dbReference type="Proteomes" id="UP000178404"/>
    </source>
</evidence>
<gene>
    <name evidence="1" type="ORF">A3A90_00335</name>
</gene>
<protein>
    <submittedName>
        <fullName evidence="1">Uncharacterized protein</fullName>
    </submittedName>
</protein>
<accession>A0A1G2U0P1</accession>
<dbReference type="Proteomes" id="UP000178404">
    <property type="component" value="Unassembled WGS sequence"/>
</dbReference>
<comment type="caution">
    <text evidence="1">The sequence shown here is derived from an EMBL/GenBank/DDBJ whole genome shotgun (WGS) entry which is preliminary data.</text>
</comment>
<sequence>MTNQQFSAILSTMEEIADLSKKSLAAAQAATRTADEAKREAGDKGHFMIIILLLLILFSR</sequence>
<reference evidence="1 2" key="1">
    <citation type="journal article" date="2016" name="Nat. Commun.">
        <title>Thousands of microbial genomes shed light on interconnected biogeochemical processes in an aquifer system.</title>
        <authorList>
            <person name="Anantharaman K."/>
            <person name="Brown C.T."/>
            <person name="Hug L.A."/>
            <person name="Sharon I."/>
            <person name="Castelle C.J."/>
            <person name="Probst A.J."/>
            <person name="Thomas B.C."/>
            <person name="Singh A."/>
            <person name="Wilkins M.J."/>
            <person name="Karaoz U."/>
            <person name="Brodie E.L."/>
            <person name="Williams K.H."/>
            <person name="Hubbard S.S."/>
            <person name="Banfield J.F."/>
        </authorList>
    </citation>
    <scope>NUCLEOTIDE SEQUENCE [LARGE SCALE GENOMIC DNA]</scope>
</reference>
<proteinExistence type="predicted"/>
<name>A0A1G2U0P1_9BACT</name>
<organism evidence="1 2">
    <name type="scientific">Candidatus Zambryskibacteria bacterium RIFCSPLOWO2_01_FULL_35_19</name>
    <dbReference type="NCBI Taxonomy" id="1802757"/>
    <lineage>
        <taxon>Bacteria</taxon>
        <taxon>Candidatus Zambryskiibacteriota</taxon>
    </lineage>
</organism>
<dbReference type="EMBL" id="MHWA01000003">
    <property type="protein sequence ID" value="OHB02480.1"/>
    <property type="molecule type" value="Genomic_DNA"/>
</dbReference>
<evidence type="ECO:0000313" key="1">
    <source>
        <dbReference type="EMBL" id="OHB02480.1"/>
    </source>
</evidence>